<dbReference type="InterPro" id="IPR012349">
    <property type="entry name" value="Split_barrel_FMN-bd"/>
</dbReference>
<dbReference type="InterPro" id="IPR002563">
    <property type="entry name" value="Flavin_Rdtase-like_dom"/>
</dbReference>
<dbReference type="PANTHER" id="PTHR30466">
    <property type="entry name" value="FLAVIN REDUCTASE"/>
    <property type="match status" value="1"/>
</dbReference>
<evidence type="ECO:0000313" key="4">
    <source>
        <dbReference type="EMBL" id="GAA3203394.1"/>
    </source>
</evidence>
<dbReference type="InterPro" id="IPR013785">
    <property type="entry name" value="Aldolase_TIM"/>
</dbReference>
<dbReference type="SUPFAM" id="SSF51569">
    <property type="entry name" value="Aldolase"/>
    <property type="match status" value="1"/>
</dbReference>
<dbReference type="InterPro" id="IPR050268">
    <property type="entry name" value="NADH-dep_flavin_reductase"/>
</dbReference>
<dbReference type="SMART" id="SM00903">
    <property type="entry name" value="Flavin_Reduct"/>
    <property type="match status" value="1"/>
</dbReference>
<dbReference type="Gene3D" id="3.20.20.70">
    <property type="entry name" value="Aldolase class I"/>
    <property type="match status" value="1"/>
</dbReference>
<dbReference type="PANTHER" id="PTHR30466:SF11">
    <property type="entry name" value="FLAVIN-DEPENDENT MONOOXYGENASE, REDUCTASE SUBUNIT HSAB"/>
    <property type="match status" value="1"/>
</dbReference>
<dbReference type="Pfam" id="PF01613">
    <property type="entry name" value="Flavin_Reduct"/>
    <property type="match status" value="1"/>
</dbReference>
<feature type="domain" description="Flavin reductase like" evidence="3">
    <location>
        <begin position="12"/>
        <end position="156"/>
    </location>
</feature>
<dbReference type="EMBL" id="BAAAUV010000004">
    <property type="protein sequence ID" value="GAA3203394.1"/>
    <property type="molecule type" value="Genomic_DNA"/>
</dbReference>
<dbReference type="Proteomes" id="UP001501237">
    <property type="component" value="Unassembled WGS sequence"/>
</dbReference>
<sequence length="404" mass="41894">MAVDAETFRSALGQWPTGVALVTTVSGDGWHGMTASSLTSVSLDPPLVLVCLDHRIHTHELVSAGGVFAVSVLGKDQAVLGQRFAGRHQGDRFADAPWRAGPTGSPVLETALSWLDCRVVHAYPGGDHTIFVGEIVAAGTPRRTAPLLFHSRSWGQLADPLPTEITVADTGLAAALRGRGLPAAALLEAVRAANVRTRVALPGGPAGHAAVSVLVDDPAELDGHGRAEIVEFRYRDRDHAEAVAGRAAALGARTAGRIADAFAGDGHDRVLKALAELAAAGCDEIALDEGPPGASPLRVRELLQDAMAEAAAVPVRVRFTEQGGLGLANALTAMKSGVRHFDATLGGVDGGLCTADVLYLAERLEVASPADRTVLVRAAAELATVWGAPLPARTYRIPSGRTTP</sequence>
<keyword evidence="5" id="KW-1185">Reference proteome</keyword>
<dbReference type="Pfam" id="PF00682">
    <property type="entry name" value="HMGL-like"/>
    <property type="match status" value="1"/>
</dbReference>
<evidence type="ECO:0000313" key="5">
    <source>
        <dbReference type="Proteomes" id="UP001501237"/>
    </source>
</evidence>
<dbReference type="SUPFAM" id="SSF50475">
    <property type="entry name" value="FMN-binding split barrel"/>
    <property type="match status" value="1"/>
</dbReference>
<comment type="similarity">
    <text evidence="1">Belongs to the non-flavoprotein flavin reductase family.</text>
</comment>
<evidence type="ECO:0000256" key="1">
    <source>
        <dbReference type="ARBA" id="ARBA00008898"/>
    </source>
</evidence>
<reference evidence="5" key="1">
    <citation type="journal article" date="2019" name="Int. J. Syst. Evol. Microbiol.">
        <title>The Global Catalogue of Microorganisms (GCM) 10K type strain sequencing project: providing services to taxonomists for standard genome sequencing and annotation.</title>
        <authorList>
            <consortium name="The Broad Institute Genomics Platform"/>
            <consortium name="The Broad Institute Genome Sequencing Center for Infectious Disease"/>
            <person name="Wu L."/>
            <person name="Ma J."/>
        </authorList>
    </citation>
    <scope>NUCLEOTIDE SEQUENCE [LARGE SCALE GENOMIC DNA]</scope>
    <source>
        <strain evidence="5">JCM 9377</strain>
    </source>
</reference>
<proteinExistence type="inferred from homology"/>
<comment type="caution">
    <text evidence="4">The sequence shown here is derived from an EMBL/GenBank/DDBJ whole genome shotgun (WGS) entry which is preliminary data.</text>
</comment>
<gene>
    <name evidence="4" type="ORF">GCM10010468_17460</name>
</gene>
<evidence type="ECO:0000256" key="2">
    <source>
        <dbReference type="ARBA" id="ARBA00023002"/>
    </source>
</evidence>
<accession>A0ABP6Q3V9</accession>
<organism evidence="4 5">
    <name type="scientific">Actinocorallia longicatena</name>
    <dbReference type="NCBI Taxonomy" id="111803"/>
    <lineage>
        <taxon>Bacteria</taxon>
        <taxon>Bacillati</taxon>
        <taxon>Actinomycetota</taxon>
        <taxon>Actinomycetes</taxon>
        <taxon>Streptosporangiales</taxon>
        <taxon>Thermomonosporaceae</taxon>
        <taxon>Actinocorallia</taxon>
    </lineage>
</organism>
<dbReference type="InterPro" id="IPR000891">
    <property type="entry name" value="PYR_CT"/>
</dbReference>
<keyword evidence="2" id="KW-0560">Oxidoreductase</keyword>
<dbReference type="Gene3D" id="2.30.110.10">
    <property type="entry name" value="Electron Transport, Fmn-binding Protein, Chain A"/>
    <property type="match status" value="1"/>
</dbReference>
<protein>
    <recommendedName>
        <fullName evidence="3">Flavin reductase like domain-containing protein</fullName>
    </recommendedName>
</protein>
<dbReference type="RefSeq" id="WP_344824447.1">
    <property type="nucleotide sequence ID" value="NZ_BAAAUV010000004.1"/>
</dbReference>
<name>A0ABP6Q3V9_9ACTN</name>
<evidence type="ECO:0000259" key="3">
    <source>
        <dbReference type="SMART" id="SM00903"/>
    </source>
</evidence>